<dbReference type="AlphaFoldDB" id="A0A163D1H6"/>
<name>A0A163D1H6_9FLAO</name>
<dbReference type="Pfam" id="PF11369">
    <property type="entry name" value="DUF3160"/>
    <property type="match status" value="1"/>
</dbReference>
<gene>
    <name evidence="3" type="ORF">AWE51_16365</name>
</gene>
<reference evidence="3 4" key="1">
    <citation type="submission" date="2016-01" db="EMBL/GenBank/DDBJ databases">
        <title>The draft genome sequence of Aquimarina sp. RZW4-3-2.</title>
        <authorList>
            <person name="Wang Y."/>
        </authorList>
    </citation>
    <scope>NUCLEOTIDE SEQUENCE [LARGE SCALE GENOMIC DNA]</scope>
    <source>
        <strain evidence="3 4">RZW4-3-2</strain>
    </source>
</reference>
<dbReference type="Pfam" id="PF13308">
    <property type="entry name" value="YARHG"/>
    <property type="match status" value="1"/>
</dbReference>
<accession>A0A163D1H6</accession>
<protein>
    <recommendedName>
        <fullName evidence="2">YARHG domain-containing protein</fullName>
    </recommendedName>
</protein>
<comment type="caution">
    <text evidence="3">The sequence shown here is derived from an EMBL/GenBank/DDBJ whole genome shotgun (WGS) entry which is preliminary data.</text>
</comment>
<proteinExistence type="predicted"/>
<evidence type="ECO:0000313" key="4">
    <source>
        <dbReference type="Proteomes" id="UP000076715"/>
    </source>
</evidence>
<evidence type="ECO:0000256" key="1">
    <source>
        <dbReference type="SAM" id="MobiDB-lite"/>
    </source>
</evidence>
<dbReference type="Proteomes" id="UP000076715">
    <property type="component" value="Unassembled WGS sequence"/>
</dbReference>
<feature type="domain" description="YARHG" evidence="2">
    <location>
        <begin position="76"/>
        <end position="159"/>
    </location>
</feature>
<dbReference type="RefSeq" id="WP_066308219.1">
    <property type="nucleotide sequence ID" value="NZ_LQRT01000001.1"/>
</dbReference>
<dbReference type="SMART" id="SM01324">
    <property type="entry name" value="YARHG"/>
    <property type="match status" value="1"/>
</dbReference>
<dbReference type="InterPro" id="IPR022601">
    <property type="entry name" value="DUF3160"/>
</dbReference>
<sequence>MKIYKIIFFLASVSIITNCKKKTAPPKEKEQKKVEVIDQSSMDQPPSELVSVDYGAKGYLKKYYEIPHIQEFYEWQDMKYQIWEPKKFPEDLSVLSYDELRLLRNEIYARNGHLFDDAFLRGHFNRSKWYMPIFDVDDFEVILSEEEQELISKIKEEEEKRKELKTITDKNRLELYNADLIVNKKQFKEIPQKVQNDFSNQNFSILEANRSMPFYTYDENAYEYIPHYITTDLYLFILHKYFSTSLEKLDENFMYVQLKTILEEASYKLSALAKSEDNKNLKSSLEWAQMYTATAQYAMGEKKYVVPDDYALEFDSEKEAINLIQGKPSFIPNILVNYKELKPRGHYTKSDTLKKYFKGFKWISLNGINIKNKKELKGLITMAYAIKSDQNLYEKYQQYVSIIEKLAGQEDNLSMSNLIQALGDTNLEETLSDTNVNKIITYLDGFDKERVKRVFGKEFRNEEKEIKRLFFLSSTYSITGEIFSRLVHVDDLNSKRPFPNGLDLPAVFNNKTAEEILFNEYKYGDKWSEFNERLSSLQEQFYKFEDWDNNYGYKGVQTALQATSEDDRYPDYMKTNAYNRKELSTALASWAHIKHDLILYQEKPFAAESGQGGGPEPPQHYSYVEPNLRFWDTALELVKWLENISKFDSTFASELKEIKDLGEKLRLVAYQQVEGKTVSSEIYDELHHVGGTIEYILFGLLETDHLSEREKSMALIADVYSYKRSNLNVAVGHADDIYVIVPINGEYYISRGSIFSYHEFIGEIFDDDQWKSKVKKGNIPDRPKWIQPIINDNIKGLEGQLEFRVGG</sequence>
<dbReference type="Gene3D" id="1.20.58.1690">
    <property type="match status" value="1"/>
</dbReference>
<keyword evidence="4" id="KW-1185">Reference proteome</keyword>
<dbReference type="InterPro" id="IPR025582">
    <property type="entry name" value="YARHG_dom"/>
</dbReference>
<dbReference type="STRING" id="1642818.AWE51_16365"/>
<dbReference type="SMART" id="SM01325">
    <property type="entry name" value="DUF3160"/>
    <property type="match status" value="1"/>
</dbReference>
<dbReference type="OrthoDB" id="353549at2"/>
<dbReference type="EMBL" id="LQRT01000001">
    <property type="protein sequence ID" value="KZS42926.1"/>
    <property type="molecule type" value="Genomic_DNA"/>
</dbReference>
<organism evidence="3 4">
    <name type="scientific">Aquimarina aggregata</name>
    <dbReference type="NCBI Taxonomy" id="1642818"/>
    <lineage>
        <taxon>Bacteria</taxon>
        <taxon>Pseudomonadati</taxon>
        <taxon>Bacteroidota</taxon>
        <taxon>Flavobacteriia</taxon>
        <taxon>Flavobacteriales</taxon>
        <taxon>Flavobacteriaceae</taxon>
        <taxon>Aquimarina</taxon>
    </lineage>
</organism>
<evidence type="ECO:0000313" key="3">
    <source>
        <dbReference type="EMBL" id="KZS42926.1"/>
    </source>
</evidence>
<dbReference type="InterPro" id="IPR038434">
    <property type="entry name" value="YARHG_sf"/>
</dbReference>
<feature type="region of interest" description="Disordered" evidence="1">
    <location>
        <begin position="24"/>
        <end position="44"/>
    </location>
</feature>
<feature type="compositionally biased region" description="Basic and acidic residues" evidence="1">
    <location>
        <begin position="25"/>
        <end position="36"/>
    </location>
</feature>
<evidence type="ECO:0000259" key="2">
    <source>
        <dbReference type="SMART" id="SM01324"/>
    </source>
</evidence>